<dbReference type="PANTHER" id="PTHR43857:SF1">
    <property type="entry name" value="YJGH FAMILY PROTEIN"/>
    <property type="match status" value="1"/>
</dbReference>
<proteinExistence type="predicted"/>
<protein>
    <submittedName>
        <fullName evidence="1">RidA family protein</fullName>
    </submittedName>
</protein>
<organism evidence="1 2">
    <name type="scientific">Phytoactinopolyspora halotolerans</name>
    <dbReference type="NCBI Taxonomy" id="1981512"/>
    <lineage>
        <taxon>Bacteria</taxon>
        <taxon>Bacillati</taxon>
        <taxon>Actinomycetota</taxon>
        <taxon>Actinomycetes</taxon>
        <taxon>Jiangellales</taxon>
        <taxon>Jiangellaceae</taxon>
        <taxon>Phytoactinopolyspora</taxon>
    </lineage>
</organism>
<dbReference type="Pfam" id="PF01042">
    <property type="entry name" value="Ribonuc_L-PSP"/>
    <property type="match status" value="1"/>
</dbReference>
<dbReference type="Proteomes" id="UP000475214">
    <property type="component" value="Unassembled WGS sequence"/>
</dbReference>
<dbReference type="CDD" id="cd00448">
    <property type="entry name" value="YjgF_YER057c_UK114_family"/>
    <property type="match status" value="1"/>
</dbReference>
<sequence>MQLTKVNPWTHPAFFDAGVMVEGHRRILFLNGQAAVSSEAETMHVGDIRAQAGLTLDNIERVLDDAGMTLANIVRMNTYVVDVDDYFRYADELVSERLARFDVRPPGVLAQVSQLARPEILIELEATAVD</sequence>
<dbReference type="Gene3D" id="3.30.1330.40">
    <property type="entry name" value="RutC-like"/>
    <property type="match status" value="1"/>
</dbReference>
<gene>
    <name evidence="1" type="ORF">G1H10_20720</name>
</gene>
<accession>A0A6L9SD53</accession>
<dbReference type="PANTHER" id="PTHR43857">
    <property type="entry name" value="BLR7761 PROTEIN"/>
    <property type="match status" value="1"/>
</dbReference>
<dbReference type="EMBL" id="JAAGOA010000015">
    <property type="protein sequence ID" value="NEE02594.1"/>
    <property type="molecule type" value="Genomic_DNA"/>
</dbReference>
<comment type="caution">
    <text evidence="1">The sequence shown here is derived from an EMBL/GenBank/DDBJ whole genome shotgun (WGS) entry which is preliminary data.</text>
</comment>
<reference evidence="1 2" key="1">
    <citation type="submission" date="2020-02" db="EMBL/GenBank/DDBJ databases">
        <authorList>
            <person name="Li X.-J."/>
            <person name="Han X.-M."/>
        </authorList>
    </citation>
    <scope>NUCLEOTIDE SEQUENCE [LARGE SCALE GENOMIC DNA]</scope>
    <source>
        <strain evidence="1 2">CCTCC AB 2017055</strain>
    </source>
</reference>
<dbReference type="SUPFAM" id="SSF55298">
    <property type="entry name" value="YjgF-like"/>
    <property type="match status" value="1"/>
</dbReference>
<evidence type="ECO:0000313" key="1">
    <source>
        <dbReference type="EMBL" id="NEE02594.1"/>
    </source>
</evidence>
<evidence type="ECO:0000313" key="2">
    <source>
        <dbReference type="Proteomes" id="UP000475214"/>
    </source>
</evidence>
<keyword evidence="2" id="KW-1185">Reference proteome</keyword>
<dbReference type="InterPro" id="IPR035959">
    <property type="entry name" value="RutC-like_sf"/>
</dbReference>
<dbReference type="AlphaFoldDB" id="A0A6L9SD53"/>
<name>A0A6L9SD53_9ACTN</name>
<dbReference type="InterPro" id="IPR006175">
    <property type="entry name" value="YjgF/YER057c/UK114"/>
</dbReference>